<feature type="compositionally biased region" description="Basic and acidic residues" evidence="3">
    <location>
        <begin position="7"/>
        <end position="17"/>
    </location>
</feature>
<dbReference type="GO" id="GO:0005524">
    <property type="term" value="F:ATP binding"/>
    <property type="evidence" value="ECO:0007669"/>
    <property type="project" value="UniProtKB-KW"/>
</dbReference>
<feature type="compositionally biased region" description="Basic and acidic residues" evidence="3">
    <location>
        <begin position="209"/>
        <end position="224"/>
    </location>
</feature>
<dbReference type="GO" id="GO:0005829">
    <property type="term" value="C:cytosol"/>
    <property type="evidence" value="ECO:0007669"/>
    <property type="project" value="TreeGrafter"/>
</dbReference>
<dbReference type="OrthoDB" id="10252171at2759"/>
<feature type="compositionally biased region" description="Polar residues" evidence="3">
    <location>
        <begin position="229"/>
        <end position="239"/>
    </location>
</feature>
<dbReference type="EMBL" id="AFRT01000605">
    <property type="protein sequence ID" value="ELU43119.1"/>
    <property type="molecule type" value="Genomic_DNA"/>
</dbReference>
<name>L8X3A7_THACA</name>
<feature type="region of interest" description="Disordered" evidence="3">
    <location>
        <begin position="464"/>
        <end position="491"/>
    </location>
</feature>
<dbReference type="PANTHER" id="PTHR24346:SF51">
    <property type="entry name" value="PAS DOMAIN-CONTAINING SERINE_THREONINE-PROTEIN KINASE"/>
    <property type="match status" value="1"/>
</dbReference>
<feature type="region of interest" description="Disordered" evidence="3">
    <location>
        <begin position="143"/>
        <end position="162"/>
    </location>
</feature>
<dbReference type="SMART" id="SM00220">
    <property type="entry name" value="S_TKc"/>
    <property type="match status" value="1"/>
</dbReference>
<dbReference type="Proteomes" id="UP000011668">
    <property type="component" value="Unassembled WGS sequence"/>
</dbReference>
<dbReference type="GO" id="GO:0004674">
    <property type="term" value="F:protein serine/threonine kinase activity"/>
    <property type="evidence" value="ECO:0007669"/>
    <property type="project" value="TreeGrafter"/>
</dbReference>
<dbReference type="OMA" id="KKGGWDT"/>
<dbReference type="PROSITE" id="PS50011">
    <property type="entry name" value="PROTEIN_KINASE_DOM"/>
    <property type="match status" value="1"/>
</dbReference>
<reference evidence="5 6" key="1">
    <citation type="journal article" date="2013" name="Nat. Commun.">
        <title>The evolution and pathogenic mechanisms of the rice sheath blight pathogen.</title>
        <authorList>
            <person name="Zheng A."/>
            <person name="Lin R."/>
            <person name="Xu L."/>
            <person name="Qin P."/>
            <person name="Tang C."/>
            <person name="Ai P."/>
            <person name="Zhang D."/>
            <person name="Liu Y."/>
            <person name="Sun Z."/>
            <person name="Feng H."/>
            <person name="Wang Y."/>
            <person name="Chen Y."/>
            <person name="Liang X."/>
            <person name="Fu R."/>
            <person name="Li Q."/>
            <person name="Zhang J."/>
            <person name="Yu X."/>
            <person name="Xie Z."/>
            <person name="Ding L."/>
            <person name="Guan P."/>
            <person name="Tang J."/>
            <person name="Liang Y."/>
            <person name="Wang S."/>
            <person name="Deng Q."/>
            <person name="Li S."/>
            <person name="Zhu J."/>
            <person name="Wang L."/>
            <person name="Liu H."/>
            <person name="Li P."/>
        </authorList>
    </citation>
    <scope>NUCLEOTIDE SEQUENCE [LARGE SCALE GENOMIC DNA]</scope>
    <source>
        <strain evidence="6">AG-1 IA</strain>
    </source>
</reference>
<dbReference type="InterPro" id="IPR011009">
    <property type="entry name" value="Kinase-like_dom_sf"/>
</dbReference>
<feature type="region of interest" description="Disordered" evidence="3">
    <location>
        <begin position="283"/>
        <end position="331"/>
    </location>
</feature>
<proteinExistence type="predicted"/>
<dbReference type="GO" id="GO:0005634">
    <property type="term" value="C:nucleus"/>
    <property type="evidence" value="ECO:0007669"/>
    <property type="project" value="TreeGrafter"/>
</dbReference>
<sequence length="770" mass="83598">MPGVPRDSLRAQGDTKGRWNCRVPRSKGGDCIKPKRRSSGFEFLTHFDIPYSTSMSTIDSGVYLLESDVDASLAEPKHGKDKSARVMSTNLDFQLTSPLPSSSPARIGGRLPLRTSHSAPPCLSSFSLKDIANNLDEHNALKRSMDSQLEVETKSSDSDQDEDVVIAVHPTRLSRASSVGNSYGITGIGRGFDWKWGNESDDDDEEEEEKKAPVIPEIRDESEHPTPPATQKNGLPTESQTNLVVIPPTPEAPRLPQRSSSMFVRTPPQAAVLGLSLNGLLNGPSPPAGPRSAGLQRGFSYSGASTPAEFSPFHSPRVRSPNLSPSSSYANLPGALSSPQLAAARLNSPRVTRSRSNQSRRVSVVSGRQIPVARMPSPPPDPSPVPPPLAPRLSRLASTTSFISIASTAATAPPSPGSDGHNHYIGGRSIDNFMILGEAGRGAYGMVKRAREFKIDGSLGRPWDPSRFQTTSARHESKSIKDGVSPGGHSPRMYSHDFQSIPWEWVEGQVVKGHPSICPLLDFWEDGHFYYLLLPTSSSSFPKIDGQEFPGIDSRDTPPNDLFDLVEMYPQGLPGFLIRGYLGQMADALAFLHSKGICHRDIKDENVARVWSEGVDGIRLAERECLLIRLEALGFKHHHSSLDYAGPEILRGERYTGPPQDVWAFGVVAYVLLVGECPFASAQEAQEGLEPGTKALESLLERCGHGQEVACEEPDGGGRLGDALELVKACLSIDVTKRPTFEKIMVSRYLMGEVGWAHWDPPAEAPPPAK</sequence>
<keyword evidence="2" id="KW-0067">ATP-binding</keyword>
<dbReference type="InterPro" id="IPR000719">
    <property type="entry name" value="Prot_kinase_dom"/>
</dbReference>
<dbReference type="SUPFAM" id="SSF56112">
    <property type="entry name" value="Protein kinase-like (PK-like)"/>
    <property type="match status" value="1"/>
</dbReference>
<keyword evidence="5" id="KW-0418">Kinase</keyword>
<dbReference type="Pfam" id="PF00069">
    <property type="entry name" value="Pkinase"/>
    <property type="match status" value="1"/>
</dbReference>
<feature type="compositionally biased region" description="Acidic residues" evidence="3">
    <location>
        <begin position="199"/>
        <end position="208"/>
    </location>
</feature>
<gene>
    <name evidence="5" type="ORF">AG1IA_02840</name>
</gene>
<dbReference type="HOGENOM" id="CLU_009746_0_0_1"/>
<feature type="compositionally biased region" description="Pro residues" evidence="3">
    <location>
        <begin position="376"/>
        <end position="390"/>
    </location>
</feature>
<dbReference type="GO" id="GO:0035556">
    <property type="term" value="P:intracellular signal transduction"/>
    <property type="evidence" value="ECO:0007669"/>
    <property type="project" value="TreeGrafter"/>
</dbReference>
<feature type="compositionally biased region" description="Low complexity" evidence="3">
    <location>
        <begin position="350"/>
        <end position="375"/>
    </location>
</feature>
<feature type="domain" description="Protein kinase" evidence="4">
    <location>
        <begin position="433"/>
        <end position="750"/>
    </location>
</feature>
<evidence type="ECO:0000256" key="1">
    <source>
        <dbReference type="ARBA" id="ARBA00022741"/>
    </source>
</evidence>
<comment type="caution">
    <text evidence="5">The sequence shown here is derived from an EMBL/GenBank/DDBJ whole genome shotgun (WGS) entry which is preliminary data.</text>
</comment>
<evidence type="ECO:0000313" key="6">
    <source>
        <dbReference type="Proteomes" id="UP000011668"/>
    </source>
</evidence>
<feature type="compositionally biased region" description="Polar residues" evidence="3">
    <location>
        <begin position="321"/>
        <end position="330"/>
    </location>
</feature>
<feature type="compositionally biased region" description="Basic and acidic residues" evidence="3">
    <location>
        <begin position="143"/>
        <end position="157"/>
    </location>
</feature>
<dbReference type="Gene3D" id="1.10.510.10">
    <property type="entry name" value="Transferase(Phosphotransferase) domain 1"/>
    <property type="match status" value="1"/>
</dbReference>
<keyword evidence="1" id="KW-0547">Nucleotide-binding</keyword>
<dbReference type="AlphaFoldDB" id="L8X3A7"/>
<keyword evidence="6" id="KW-1185">Reference proteome</keyword>
<keyword evidence="5" id="KW-0808">Transferase</keyword>
<protein>
    <submittedName>
        <fullName evidence="5">CAMK/CAMKL/PASK protein kinase</fullName>
    </submittedName>
</protein>
<evidence type="ECO:0000256" key="3">
    <source>
        <dbReference type="SAM" id="MobiDB-lite"/>
    </source>
</evidence>
<organism evidence="5 6">
    <name type="scientific">Thanatephorus cucumeris (strain AG1-IA)</name>
    <name type="common">Rice sheath blight fungus</name>
    <name type="synonym">Rhizoctonia solani</name>
    <dbReference type="NCBI Taxonomy" id="983506"/>
    <lineage>
        <taxon>Eukaryota</taxon>
        <taxon>Fungi</taxon>
        <taxon>Dikarya</taxon>
        <taxon>Basidiomycota</taxon>
        <taxon>Agaricomycotina</taxon>
        <taxon>Agaricomycetes</taxon>
        <taxon>Cantharellales</taxon>
        <taxon>Ceratobasidiaceae</taxon>
        <taxon>Rhizoctonia</taxon>
        <taxon>Rhizoctonia solani AG-1</taxon>
    </lineage>
</organism>
<accession>L8X3A7</accession>
<feature type="region of interest" description="Disordered" evidence="3">
    <location>
        <begin position="193"/>
        <end position="239"/>
    </location>
</feature>
<dbReference type="STRING" id="983506.L8X3A7"/>
<feature type="region of interest" description="Disordered" evidence="3">
    <location>
        <begin position="1"/>
        <end position="31"/>
    </location>
</feature>
<feature type="region of interest" description="Disordered" evidence="3">
    <location>
        <begin position="344"/>
        <end position="392"/>
    </location>
</feature>
<dbReference type="GO" id="GO:0045719">
    <property type="term" value="P:negative regulation of glycogen biosynthetic process"/>
    <property type="evidence" value="ECO:0007669"/>
    <property type="project" value="TreeGrafter"/>
</dbReference>
<dbReference type="PANTHER" id="PTHR24346">
    <property type="entry name" value="MAP/MICROTUBULE AFFINITY-REGULATING KINASE"/>
    <property type="match status" value="1"/>
</dbReference>
<evidence type="ECO:0000256" key="2">
    <source>
        <dbReference type="ARBA" id="ARBA00022840"/>
    </source>
</evidence>
<evidence type="ECO:0000313" key="5">
    <source>
        <dbReference type="EMBL" id="ELU43119.1"/>
    </source>
</evidence>
<evidence type="ECO:0000259" key="4">
    <source>
        <dbReference type="PROSITE" id="PS50011"/>
    </source>
</evidence>